<dbReference type="AlphaFoldDB" id="A0A2Z2NUB8"/>
<feature type="chain" id="PRO_5016406322" evidence="3">
    <location>
        <begin position="27"/>
        <end position="669"/>
    </location>
</feature>
<dbReference type="EC" id="3.2.1.-" evidence="5"/>
<evidence type="ECO:0000259" key="4">
    <source>
        <dbReference type="PROSITE" id="PS51762"/>
    </source>
</evidence>
<evidence type="ECO:0000313" key="5">
    <source>
        <dbReference type="EMBL" id="ASJ74899.1"/>
    </source>
</evidence>
<dbReference type="PANTHER" id="PTHR10963">
    <property type="entry name" value="GLYCOSYL HYDROLASE-RELATED"/>
    <property type="match status" value="1"/>
</dbReference>
<keyword evidence="5" id="KW-0378">Hydrolase</keyword>
<feature type="domain" description="GH16" evidence="4">
    <location>
        <begin position="363"/>
        <end position="628"/>
    </location>
</feature>
<dbReference type="GO" id="GO:0016020">
    <property type="term" value="C:membrane"/>
    <property type="evidence" value="ECO:0007669"/>
    <property type="project" value="InterPro"/>
</dbReference>
<dbReference type="OrthoDB" id="9809583at2"/>
<dbReference type="EMBL" id="CP018632">
    <property type="protein sequence ID" value="ASJ74899.1"/>
    <property type="molecule type" value="Genomic_DNA"/>
</dbReference>
<reference evidence="5 6" key="1">
    <citation type="submission" date="2016-12" db="EMBL/GenBank/DDBJ databases">
        <authorList>
            <person name="Song W.-J."/>
            <person name="Kurnit D.M."/>
        </authorList>
    </citation>
    <scope>NUCLEOTIDE SEQUENCE [LARGE SCALE GENOMIC DNA]</scope>
    <source>
        <strain evidence="5 6">IMCC3135</strain>
    </source>
</reference>
<dbReference type="InterPro" id="IPR013320">
    <property type="entry name" value="ConA-like_dom_sf"/>
</dbReference>
<evidence type="ECO:0000256" key="2">
    <source>
        <dbReference type="SAM" id="MobiDB-lite"/>
    </source>
</evidence>
<dbReference type="RefSeq" id="WP_088919871.1">
    <property type="nucleotide sequence ID" value="NZ_CP018632.1"/>
</dbReference>
<dbReference type="GO" id="GO:0005975">
    <property type="term" value="P:carbohydrate metabolic process"/>
    <property type="evidence" value="ECO:0007669"/>
    <property type="project" value="InterPro"/>
</dbReference>
<dbReference type="InterPro" id="IPR015919">
    <property type="entry name" value="Cadherin-like_sf"/>
</dbReference>
<feature type="signal peptide" evidence="3">
    <location>
        <begin position="1"/>
        <end position="26"/>
    </location>
</feature>
<dbReference type="InterPro" id="IPR050546">
    <property type="entry name" value="Glycosyl_Hydrlase_16"/>
</dbReference>
<evidence type="ECO:0000256" key="3">
    <source>
        <dbReference type="SAM" id="SignalP"/>
    </source>
</evidence>
<feature type="compositionally biased region" description="Low complexity" evidence="2">
    <location>
        <begin position="222"/>
        <end position="242"/>
    </location>
</feature>
<accession>A0A2Z2NUB8</accession>
<comment type="similarity">
    <text evidence="1">Belongs to the glycosyl hydrolase 16 family.</text>
</comment>
<sequence>MLKIRSSLLAPTAALLMTLAPVMAHANARPVIAPLPDMDVQVGETVQVRVIPSDADGHVPALRLINPPSGSTFFDNRDGTRTFAWTPQTKDKGVVEITFEAADAKDSSLKTVRQLYISVVTSKETNLAPSIKPLSDQTITLGSQFDFQVIPVDPEGHVPSLRATPMPEGARFDDNRDGTRQFQWTPQTAPTTVEVTFKAIDADDRTLFNTQTVTLKVLNAPDTTPGSTSDDNNSTTTDLSYNSPPPSYSSDEQEPALGQGSNTSTETDDLVDPKVVALKTFTSHTTLGFTGELSEDSIHVSWNEDPEALGYNVYRQGKYVTTVWSNSYTEHELFDQDYYYEIQAFDQTKTIYYYVATGLTVSVTTTGRTDPSKPKSDPDLLQDYELIFADEFNGNSLDTSKWNTSFLWGDDIIINGELQHYVDIKNEPDFGYNPFSFDGESLTINSIETPSELAHKASGQPYLSGLITSYDALQFVYGYAETRAKVTFGRSYWPAFWLLNAYYGQGGDDPEIDIMEFIGHDQDVVYHTYHYYDEYGQLRSTKSEPTPGIDYTSDFHTFAVEWKPGTIIYFVDGIEVHRVTNSKVSQQSMYLIANTAMGGWWAGNPDETTPFPGKYMIDYIRVYQRVTPFDDVMLNDDMTELPYADDMPGKVVPNHRPTLEQWPAGYPYK</sequence>
<proteinExistence type="inferred from homology"/>
<dbReference type="Gene3D" id="2.60.40.10">
    <property type="entry name" value="Immunoglobulins"/>
    <property type="match status" value="3"/>
</dbReference>
<dbReference type="GO" id="GO:0004553">
    <property type="term" value="F:hydrolase activity, hydrolyzing O-glycosyl compounds"/>
    <property type="evidence" value="ECO:0007669"/>
    <property type="project" value="InterPro"/>
</dbReference>
<evidence type="ECO:0000256" key="1">
    <source>
        <dbReference type="ARBA" id="ARBA00006865"/>
    </source>
</evidence>
<gene>
    <name evidence="5" type="primary">exsH_9</name>
    <name evidence="5" type="ORF">IMCC3135_24155</name>
</gene>
<dbReference type="Proteomes" id="UP000250079">
    <property type="component" value="Chromosome"/>
</dbReference>
<dbReference type="SUPFAM" id="SSF49899">
    <property type="entry name" value="Concanavalin A-like lectins/glucanases"/>
    <property type="match status" value="1"/>
</dbReference>
<dbReference type="PROSITE" id="PS51762">
    <property type="entry name" value="GH16_2"/>
    <property type="match status" value="1"/>
</dbReference>
<evidence type="ECO:0000313" key="6">
    <source>
        <dbReference type="Proteomes" id="UP000250079"/>
    </source>
</evidence>
<keyword evidence="5" id="KW-0326">Glycosidase</keyword>
<dbReference type="SUPFAM" id="SSF49313">
    <property type="entry name" value="Cadherin-like"/>
    <property type="match status" value="2"/>
</dbReference>
<dbReference type="KEGG" id="gai:IMCC3135_24155"/>
<dbReference type="Gene3D" id="2.60.120.200">
    <property type="match status" value="1"/>
</dbReference>
<keyword evidence="6" id="KW-1185">Reference proteome</keyword>
<dbReference type="Pfam" id="PF00722">
    <property type="entry name" value="Glyco_hydro_16"/>
    <property type="match status" value="1"/>
</dbReference>
<name>A0A2Z2NUB8_9GAMM</name>
<protein>
    <submittedName>
        <fullName evidence="5">Endo-1,3-1,4-beta-glycanase ExsH</fullName>
        <ecNumber evidence="5">3.2.1.-</ecNumber>
    </submittedName>
</protein>
<dbReference type="GO" id="GO:0005509">
    <property type="term" value="F:calcium ion binding"/>
    <property type="evidence" value="ECO:0007669"/>
    <property type="project" value="InterPro"/>
</dbReference>
<feature type="region of interest" description="Disordered" evidence="2">
    <location>
        <begin position="219"/>
        <end position="269"/>
    </location>
</feature>
<dbReference type="InterPro" id="IPR000757">
    <property type="entry name" value="Beta-glucanase-like"/>
</dbReference>
<dbReference type="CDD" id="cd08023">
    <property type="entry name" value="GH16_laminarinase_like"/>
    <property type="match status" value="1"/>
</dbReference>
<organism evidence="5 6">
    <name type="scientific">Granulosicoccus antarcticus IMCC3135</name>
    <dbReference type="NCBI Taxonomy" id="1192854"/>
    <lineage>
        <taxon>Bacteria</taxon>
        <taxon>Pseudomonadati</taxon>
        <taxon>Pseudomonadota</taxon>
        <taxon>Gammaproteobacteria</taxon>
        <taxon>Chromatiales</taxon>
        <taxon>Granulosicoccaceae</taxon>
        <taxon>Granulosicoccus</taxon>
    </lineage>
</organism>
<dbReference type="InterPro" id="IPR013783">
    <property type="entry name" value="Ig-like_fold"/>
</dbReference>
<dbReference type="PANTHER" id="PTHR10963:SF55">
    <property type="entry name" value="GLYCOSIDE HYDROLASE FAMILY 16 PROTEIN"/>
    <property type="match status" value="1"/>
</dbReference>
<keyword evidence="3" id="KW-0732">Signal</keyword>